<dbReference type="AlphaFoldDB" id="A0A4Y8QA24"/>
<dbReference type="RefSeq" id="WP_134749263.1">
    <property type="nucleotide sequence ID" value="NZ_MYFO02000004.1"/>
</dbReference>
<keyword evidence="3" id="KW-1003">Cell membrane</keyword>
<dbReference type="EMBL" id="MYFO01000002">
    <property type="protein sequence ID" value="TFE91291.1"/>
    <property type="molecule type" value="Genomic_DNA"/>
</dbReference>
<gene>
    <name evidence="9" type="ORF">B5M42_02265</name>
</gene>
<proteinExistence type="inferred from homology"/>
<dbReference type="GO" id="GO:0055085">
    <property type="term" value="P:transmembrane transport"/>
    <property type="evidence" value="ECO:0007669"/>
    <property type="project" value="InterPro"/>
</dbReference>
<dbReference type="PROSITE" id="PS50928">
    <property type="entry name" value="ABC_TM1"/>
    <property type="match status" value="1"/>
</dbReference>
<evidence type="ECO:0000259" key="8">
    <source>
        <dbReference type="PROSITE" id="PS50928"/>
    </source>
</evidence>
<keyword evidence="6 7" id="KW-0472">Membrane</keyword>
<keyword evidence="5 7" id="KW-1133">Transmembrane helix</keyword>
<dbReference type="InterPro" id="IPR035906">
    <property type="entry name" value="MetI-like_sf"/>
</dbReference>
<keyword evidence="4 7" id="KW-0812">Transmembrane</keyword>
<feature type="transmembrane region" description="Helical" evidence="7">
    <location>
        <begin position="76"/>
        <end position="97"/>
    </location>
</feature>
<evidence type="ECO:0000313" key="9">
    <source>
        <dbReference type="EMBL" id="TFE91291.1"/>
    </source>
</evidence>
<dbReference type="CDD" id="cd06261">
    <property type="entry name" value="TM_PBP2"/>
    <property type="match status" value="1"/>
</dbReference>
<dbReference type="Proteomes" id="UP000298246">
    <property type="component" value="Unassembled WGS sequence"/>
</dbReference>
<comment type="subcellular location">
    <subcellularLocation>
        <location evidence="1 7">Cell membrane</location>
        <topology evidence="1 7">Multi-pass membrane protein</topology>
    </subcellularLocation>
</comment>
<feature type="transmembrane region" description="Helical" evidence="7">
    <location>
        <begin position="143"/>
        <end position="162"/>
    </location>
</feature>
<dbReference type="PANTHER" id="PTHR43744:SF3">
    <property type="entry name" value="LACTOSE TRANSPORT SYSTEM PERMEASE PROTEIN LACG"/>
    <property type="match status" value="1"/>
</dbReference>
<evidence type="ECO:0000256" key="3">
    <source>
        <dbReference type="ARBA" id="ARBA00022475"/>
    </source>
</evidence>
<comment type="caution">
    <text evidence="9">The sequence shown here is derived from an EMBL/GenBank/DDBJ whole genome shotgun (WGS) entry which is preliminary data.</text>
</comment>
<name>A0A4Y8QA24_9BACL</name>
<comment type="similarity">
    <text evidence="7">Belongs to the binding-protein-dependent transport system permease family.</text>
</comment>
<evidence type="ECO:0000256" key="5">
    <source>
        <dbReference type="ARBA" id="ARBA00022989"/>
    </source>
</evidence>
<evidence type="ECO:0000256" key="7">
    <source>
        <dbReference type="RuleBase" id="RU363032"/>
    </source>
</evidence>
<evidence type="ECO:0000256" key="6">
    <source>
        <dbReference type="ARBA" id="ARBA00023136"/>
    </source>
</evidence>
<evidence type="ECO:0000256" key="1">
    <source>
        <dbReference type="ARBA" id="ARBA00004651"/>
    </source>
</evidence>
<keyword evidence="2 7" id="KW-0813">Transport</keyword>
<feature type="transmembrane region" description="Helical" evidence="7">
    <location>
        <begin position="12"/>
        <end position="35"/>
    </location>
</feature>
<dbReference type="GO" id="GO:0005886">
    <property type="term" value="C:plasma membrane"/>
    <property type="evidence" value="ECO:0007669"/>
    <property type="project" value="UniProtKB-SubCell"/>
</dbReference>
<organism evidence="9 10">
    <name type="scientific">Paenibacillus athensensis</name>
    <dbReference type="NCBI Taxonomy" id="1967502"/>
    <lineage>
        <taxon>Bacteria</taxon>
        <taxon>Bacillati</taxon>
        <taxon>Bacillota</taxon>
        <taxon>Bacilli</taxon>
        <taxon>Bacillales</taxon>
        <taxon>Paenibacillaceae</taxon>
        <taxon>Paenibacillus</taxon>
    </lineage>
</organism>
<protein>
    <submittedName>
        <fullName evidence="9">Sugar ABC transporter permease</fullName>
    </submittedName>
</protein>
<feature type="transmembrane region" description="Helical" evidence="7">
    <location>
        <begin position="109"/>
        <end position="131"/>
    </location>
</feature>
<evidence type="ECO:0000313" key="10">
    <source>
        <dbReference type="Proteomes" id="UP000298246"/>
    </source>
</evidence>
<reference evidence="9 10" key="1">
    <citation type="submission" date="2017-03" db="EMBL/GenBank/DDBJ databases">
        <title>Isolation of Levoglucosan Utilizing Bacteria.</title>
        <authorList>
            <person name="Arya A.S."/>
        </authorList>
    </citation>
    <scope>NUCLEOTIDE SEQUENCE [LARGE SCALE GENOMIC DNA]</scope>
    <source>
        <strain evidence="9 10">MEC069</strain>
    </source>
</reference>
<dbReference type="Pfam" id="PF00528">
    <property type="entry name" value="BPD_transp_1"/>
    <property type="match status" value="1"/>
</dbReference>
<dbReference type="OrthoDB" id="9794684at2"/>
<evidence type="ECO:0000256" key="4">
    <source>
        <dbReference type="ARBA" id="ARBA00022692"/>
    </source>
</evidence>
<feature type="transmembrane region" description="Helical" evidence="7">
    <location>
        <begin position="183"/>
        <end position="208"/>
    </location>
</feature>
<evidence type="ECO:0000256" key="2">
    <source>
        <dbReference type="ARBA" id="ARBA00022448"/>
    </source>
</evidence>
<accession>A0A4Y8QA24</accession>
<feature type="domain" description="ABC transmembrane type-1" evidence="8">
    <location>
        <begin position="72"/>
        <end position="262"/>
    </location>
</feature>
<feature type="transmembrane region" description="Helical" evidence="7">
    <location>
        <begin position="241"/>
        <end position="262"/>
    </location>
</feature>
<dbReference type="InterPro" id="IPR000515">
    <property type="entry name" value="MetI-like"/>
</dbReference>
<dbReference type="SUPFAM" id="SSF161098">
    <property type="entry name" value="MetI-like"/>
    <property type="match status" value="1"/>
</dbReference>
<dbReference type="PANTHER" id="PTHR43744">
    <property type="entry name" value="ABC TRANSPORTER PERMEASE PROTEIN MG189-RELATED-RELATED"/>
    <property type="match status" value="1"/>
</dbReference>
<keyword evidence="10" id="KW-1185">Reference proteome</keyword>
<dbReference type="Gene3D" id="1.10.3720.10">
    <property type="entry name" value="MetI-like"/>
    <property type="match status" value="1"/>
</dbReference>
<sequence>MREESTRSLILKYAILLVAAFVILFPPYTVFITAFKTKAEFLQSRFALPQDWLHLDNFNYIFTRTKLLSTALPNTLYIIVIAVAGNILLGTMTAYALGRFDFKLRKVILGMYLLASVIPLVTTQVATFSVIKSLHLFNNIHAPILLYLGADVVSIIIYLQFIRSIPYTLDESAMMEGASLFRIYWNIIFPLLMPATVTVMILRIIYIYNDFYIPFLYMPKTSLQVISTSIFGFVGPNAANWNYIAAMIIVIFIPAIVLFLFLQKFIYAGVTHGAVKE</sequence>